<keyword evidence="4" id="KW-0378">Hydrolase</keyword>
<keyword evidence="1" id="KW-0732">Signal</keyword>
<gene>
    <name evidence="4" type="primary">amiC_2</name>
    <name evidence="3" type="synonym">amiC_4</name>
    <name evidence="4" type="ORF">DPBNPPHM_02083</name>
    <name evidence="3" type="ORF">DPBNPPHM_03503</name>
</gene>
<organism evidence="4 5">
    <name type="scientific">BD1-7 clade bacterium</name>
    <dbReference type="NCBI Taxonomy" id="2029982"/>
    <lineage>
        <taxon>Bacteria</taxon>
        <taxon>Pseudomonadati</taxon>
        <taxon>Pseudomonadota</taxon>
        <taxon>Gammaproteobacteria</taxon>
        <taxon>Cellvibrionales</taxon>
        <taxon>Spongiibacteraceae</taxon>
        <taxon>BD1-7 clade</taxon>
    </lineage>
</organism>
<dbReference type="Gene3D" id="2.60.40.3500">
    <property type="match status" value="1"/>
</dbReference>
<feature type="chain" id="PRO_5033498897" evidence="1">
    <location>
        <begin position="19"/>
        <end position="134"/>
    </location>
</feature>
<dbReference type="EC" id="3.5.1.28" evidence="4"/>
<dbReference type="EMBL" id="CACSII010000018">
    <property type="protein sequence ID" value="CAA0116481.1"/>
    <property type="molecule type" value="Genomic_DNA"/>
</dbReference>
<dbReference type="Proteomes" id="UP000434580">
    <property type="component" value="Unassembled WGS sequence"/>
</dbReference>
<evidence type="ECO:0000313" key="3">
    <source>
        <dbReference type="EMBL" id="CAA0097229.1"/>
    </source>
</evidence>
<dbReference type="InterPro" id="IPR021731">
    <property type="entry name" value="AMIN_dom"/>
</dbReference>
<feature type="signal peptide" evidence="1">
    <location>
        <begin position="1"/>
        <end position="18"/>
    </location>
</feature>
<dbReference type="AlphaFoldDB" id="A0A5S9QPW7"/>
<evidence type="ECO:0000313" key="5">
    <source>
        <dbReference type="Proteomes" id="UP000434580"/>
    </source>
</evidence>
<accession>A0A5S9QPW7</accession>
<feature type="domain" description="AMIN" evidence="2">
    <location>
        <begin position="24"/>
        <end position="109"/>
    </location>
</feature>
<dbReference type="OrthoDB" id="9806267at2"/>
<evidence type="ECO:0000259" key="2">
    <source>
        <dbReference type="Pfam" id="PF11741"/>
    </source>
</evidence>
<evidence type="ECO:0000256" key="1">
    <source>
        <dbReference type="SAM" id="SignalP"/>
    </source>
</evidence>
<proteinExistence type="predicted"/>
<dbReference type="EMBL" id="CACSII010000005">
    <property type="protein sequence ID" value="CAA0097229.1"/>
    <property type="molecule type" value="Genomic_DNA"/>
</dbReference>
<name>A0A5S9QPW7_9GAMM</name>
<dbReference type="GO" id="GO:0008745">
    <property type="term" value="F:N-acetylmuramoyl-L-alanine amidase activity"/>
    <property type="evidence" value="ECO:0007669"/>
    <property type="project" value="UniProtKB-EC"/>
</dbReference>
<evidence type="ECO:0000313" key="4">
    <source>
        <dbReference type="EMBL" id="CAA0116481.1"/>
    </source>
</evidence>
<sequence>MKNLLMCALVLLALPAIAKTKVTDIRLTQTATYTQFTLNLDSPTDHELLTLNNPDRVVIDVTNAELDVDLSTVDKGGSPVRSIRSGVRDSDNLRIVFDLTSLANAHSFFLKKIENGKMRYHLVVLAYSLDPRVR</sequence>
<dbReference type="Pfam" id="PF11741">
    <property type="entry name" value="AMIN"/>
    <property type="match status" value="1"/>
</dbReference>
<protein>
    <submittedName>
        <fullName evidence="4">N-acetylmuramoyl-L-alanine amidase AmiC</fullName>
        <ecNumber evidence="4">3.5.1.28</ecNumber>
    </submittedName>
</protein>
<reference evidence="4 5" key="1">
    <citation type="submission" date="2019-11" db="EMBL/GenBank/DDBJ databases">
        <authorList>
            <person name="Holert J."/>
        </authorList>
    </citation>
    <scope>NUCLEOTIDE SEQUENCE [LARGE SCALE GENOMIC DNA]</scope>
    <source>
        <strain evidence="4">BC5_2</strain>
    </source>
</reference>